<dbReference type="RefSeq" id="WP_122913314.1">
    <property type="nucleotide sequence ID" value="NZ_RHHT01000023.1"/>
</dbReference>
<evidence type="ECO:0000256" key="1">
    <source>
        <dbReference type="SAM" id="MobiDB-lite"/>
    </source>
</evidence>
<feature type="region of interest" description="Disordered" evidence="1">
    <location>
        <begin position="560"/>
        <end position="584"/>
    </location>
</feature>
<accession>A0A3M8CSR0</accession>
<comment type="caution">
    <text evidence="2">The sequence shown here is derived from an EMBL/GenBank/DDBJ whole genome shotgun (WGS) entry which is preliminary data.</text>
</comment>
<organism evidence="2 3">
    <name type="scientific">Brevibacillus panacihumi</name>
    <dbReference type="NCBI Taxonomy" id="497735"/>
    <lineage>
        <taxon>Bacteria</taxon>
        <taxon>Bacillati</taxon>
        <taxon>Bacillota</taxon>
        <taxon>Bacilli</taxon>
        <taxon>Bacillales</taxon>
        <taxon>Paenibacillaceae</taxon>
        <taxon>Brevibacillus</taxon>
    </lineage>
</organism>
<evidence type="ECO:0000313" key="3">
    <source>
        <dbReference type="Proteomes" id="UP000281915"/>
    </source>
</evidence>
<sequence length="584" mass="66211">MTISVIPIERCFGVESEDIVPSFDFLEIEDPTFRLLRMQCRGDVLAHPEMGVRNASELHAYKCREALKLARAHRADIFLTPEYAIPLPLIDEIICTTELQPHPNKLWCLCCEGVPWEIFEEKINEWSDRAYVGKKALEEAYRKNFAGFLLYLFQSKRGDKLCIVPQLKLQPMREDIFVCEGDGLSRGKHVVLFGDQKPNQLVSIICADAFHPDLKDSSKFFPGGNERKLIILHPQMNPAPRNGELASLRNNLFSQEWGNSTIYITANWAAGSAIFPEQMPGAKHVVQTPWSSIYRRFHNYGGDEWAEKLRSVRNENIKHGLGFAFEDYKKYKVWFAHKNEHLQLLVVRKPYGGGPAIVKPSGTVQASKLYLPNERNDGWEASTLHFQTALPDELAQEATGEFAFPVHASVEERDKFFGLCLGHLEKGELVLSGSEQCSRISYHIDDACEPGRVRQADRVANLIRILKSERTLPAQLRKLQGGYQFMLAKETPFNLIPKSGNEKGGALVSYVERESEMIKTAEGIWREIPYGRQLLGDSICVFARKATGELTHYPQVSEEFTSPDRVENRTDISHGGVSIEQPFD</sequence>
<dbReference type="AlphaFoldDB" id="A0A3M8CSR0"/>
<feature type="compositionally biased region" description="Basic and acidic residues" evidence="1">
    <location>
        <begin position="562"/>
        <end position="572"/>
    </location>
</feature>
<name>A0A3M8CSR0_9BACL</name>
<protein>
    <submittedName>
        <fullName evidence="2">Uncharacterized protein</fullName>
    </submittedName>
</protein>
<dbReference type="EMBL" id="RHHT01000023">
    <property type="protein sequence ID" value="RNB78559.1"/>
    <property type="molecule type" value="Genomic_DNA"/>
</dbReference>
<reference evidence="2 3" key="1">
    <citation type="submission" date="2018-10" db="EMBL/GenBank/DDBJ databases">
        <title>Phylogenomics of Brevibacillus.</title>
        <authorList>
            <person name="Dunlap C."/>
        </authorList>
    </citation>
    <scope>NUCLEOTIDE SEQUENCE [LARGE SCALE GENOMIC DNA]</scope>
    <source>
        <strain evidence="2 3">JCM 15085</strain>
    </source>
</reference>
<dbReference type="Proteomes" id="UP000281915">
    <property type="component" value="Unassembled WGS sequence"/>
</dbReference>
<gene>
    <name evidence="2" type="ORF">EDM58_10635</name>
</gene>
<evidence type="ECO:0000313" key="2">
    <source>
        <dbReference type="EMBL" id="RNB78559.1"/>
    </source>
</evidence>
<proteinExistence type="predicted"/>